<dbReference type="EMBL" id="LITU01000069">
    <property type="protein sequence ID" value="KOY14773.1"/>
    <property type="molecule type" value="Genomic_DNA"/>
</dbReference>
<dbReference type="RefSeq" id="WP_053782433.1">
    <property type="nucleotide sequence ID" value="NZ_LITU01000069.1"/>
</dbReference>
<sequence length="77" mass="8762">MLKLFVKIFENEQGAYEIYESPWGHAGDEIVHTTLKDLLEWGDLTTGTVGGKDFVKRMSEVGPNIDLQYSRDVCKIK</sequence>
<dbReference type="PATRIC" id="fig|1705561.3.peg.4112"/>
<proteinExistence type="predicted"/>
<name>A0A0M9BLR5_9BACL</name>
<keyword evidence="2" id="KW-1185">Reference proteome</keyword>
<comment type="caution">
    <text evidence="1">The sequence shown here is derived from an EMBL/GenBank/DDBJ whole genome shotgun (WGS) entry which is preliminary data.</text>
</comment>
<gene>
    <name evidence="1" type="ORF">AMS66_19765</name>
</gene>
<protein>
    <submittedName>
        <fullName evidence="1">Uncharacterized protein</fullName>
    </submittedName>
</protein>
<organism evidence="1 2">
    <name type="scientific">Paenibacillus xylanivorans</name>
    <dbReference type="NCBI Taxonomy" id="1705561"/>
    <lineage>
        <taxon>Bacteria</taxon>
        <taxon>Bacillati</taxon>
        <taxon>Bacillota</taxon>
        <taxon>Bacilli</taxon>
        <taxon>Bacillales</taxon>
        <taxon>Paenibacillaceae</taxon>
        <taxon>Paenibacillus</taxon>
    </lineage>
</organism>
<accession>A0A0M9BLR5</accession>
<evidence type="ECO:0000313" key="2">
    <source>
        <dbReference type="Proteomes" id="UP000037688"/>
    </source>
</evidence>
<dbReference type="Proteomes" id="UP000037688">
    <property type="component" value="Unassembled WGS sequence"/>
</dbReference>
<reference evidence="1 2" key="1">
    <citation type="submission" date="2015-08" db="EMBL/GenBank/DDBJ databases">
        <title>Draft genome sequence of cellulolytic and xylanolytic Paenibacillus sp. A59, isolated from a decaying forest soil from Patagonia, Argentina.</title>
        <authorList>
            <person name="Ghio S."/>
            <person name="Caceres A.M."/>
            <person name="Talia P."/>
            <person name="Grasso D."/>
            <person name="Campos E."/>
        </authorList>
    </citation>
    <scope>NUCLEOTIDE SEQUENCE [LARGE SCALE GENOMIC DNA]</scope>
    <source>
        <strain evidence="1 2">A59</strain>
    </source>
</reference>
<evidence type="ECO:0000313" key="1">
    <source>
        <dbReference type="EMBL" id="KOY14773.1"/>
    </source>
</evidence>
<dbReference type="AlphaFoldDB" id="A0A0M9BLR5"/>